<evidence type="ECO:0000313" key="4">
    <source>
        <dbReference type="Proteomes" id="UP000238823"/>
    </source>
</evidence>
<dbReference type="PANTHER" id="PTHR30023:SF0">
    <property type="entry name" value="PENICILLIN-SENSITIVE CARBOXYPEPTIDASE A"/>
    <property type="match status" value="1"/>
</dbReference>
<dbReference type="GO" id="GO:0006508">
    <property type="term" value="P:proteolysis"/>
    <property type="evidence" value="ECO:0007669"/>
    <property type="project" value="InterPro"/>
</dbReference>
<dbReference type="NCBIfam" id="TIGR00666">
    <property type="entry name" value="PBP4"/>
    <property type="match status" value="1"/>
</dbReference>
<dbReference type="EMBL" id="PVNL01000014">
    <property type="protein sequence ID" value="PRQ09673.1"/>
    <property type="molecule type" value="Genomic_DNA"/>
</dbReference>
<dbReference type="PANTHER" id="PTHR30023">
    <property type="entry name" value="D-ALANYL-D-ALANINE CARBOXYPEPTIDASE"/>
    <property type="match status" value="1"/>
</dbReference>
<dbReference type="Gene3D" id="3.50.80.20">
    <property type="entry name" value="D-Ala-D-Ala carboxypeptidase C, peptidase S13"/>
    <property type="match status" value="1"/>
</dbReference>
<comment type="similarity">
    <text evidence="1">Belongs to the peptidase S13 family.</text>
</comment>
<comment type="caution">
    <text evidence="3">The sequence shown here is derived from an EMBL/GenBank/DDBJ whole genome shotgun (WGS) entry which is preliminary data.</text>
</comment>
<dbReference type="SUPFAM" id="SSF56601">
    <property type="entry name" value="beta-lactamase/transpeptidase-like"/>
    <property type="match status" value="1"/>
</dbReference>
<dbReference type="AlphaFoldDB" id="A0A2S9YX56"/>
<name>A0A2S9YX56_9BACT</name>
<evidence type="ECO:0000256" key="1">
    <source>
        <dbReference type="ARBA" id="ARBA00006096"/>
    </source>
</evidence>
<keyword evidence="2 3" id="KW-0378">Hydrolase</keyword>
<dbReference type="EC" id="3.4.16.4" evidence="3"/>
<evidence type="ECO:0000256" key="2">
    <source>
        <dbReference type="ARBA" id="ARBA00022801"/>
    </source>
</evidence>
<reference evidence="3 4" key="1">
    <citation type="submission" date="2018-03" db="EMBL/GenBank/DDBJ databases">
        <title>Draft Genome Sequences of the Obligatory Marine Myxobacteria Enhygromyxa salina SWB007.</title>
        <authorList>
            <person name="Poehlein A."/>
            <person name="Moghaddam J.A."/>
            <person name="Harms H."/>
            <person name="Alanjari M."/>
            <person name="Koenig G.M."/>
            <person name="Daniel R."/>
            <person name="Schaeberle T.F."/>
        </authorList>
    </citation>
    <scope>NUCLEOTIDE SEQUENCE [LARGE SCALE GENOMIC DNA]</scope>
    <source>
        <strain evidence="3 4">SWB007</strain>
    </source>
</reference>
<proteinExistence type="inferred from homology"/>
<dbReference type="Pfam" id="PF02113">
    <property type="entry name" value="Peptidase_S13"/>
    <property type="match status" value="1"/>
</dbReference>
<evidence type="ECO:0000313" key="3">
    <source>
        <dbReference type="EMBL" id="PRQ09673.1"/>
    </source>
</evidence>
<keyword evidence="3" id="KW-0645">Protease</keyword>
<dbReference type="GO" id="GO:0000270">
    <property type="term" value="P:peptidoglycan metabolic process"/>
    <property type="evidence" value="ECO:0007669"/>
    <property type="project" value="TreeGrafter"/>
</dbReference>
<dbReference type="PRINTS" id="PR00922">
    <property type="entry name" value="DADACBPTASE3"/>
</dbReference>
<accession>A0A2S9YX56</accession>
<dbReference type="InterPro" id="IPR000667">
    <property type="entry name" value="Peptidase_S13"/>
</dbReference>
<organism evidence="3 4">
    <name type="scientific">Enhygromyxa salina</name>
    <dbReference type="NCBI Taxonomy" id="215803"/>
    <lineage>
        <taxon>Bacteria</taxon>
        <taxon>Pseudomonadati</taxon>
        <taxon>Myxococcota</taxon>
        <taxon>Polyangia</taxon>
        <taxon>Nannocystales</taxon>
        <taxon>Nannocystaceae</taxon>
        <taxon>Enhygromyxa</taxon>
    </lineage>
</organism>
<protein>
    <submittedName>
        <fullName evidence="3">D-alanyl-D-alanine carboxypeptidase</fullName>
        <ecNumber evidence="3">3.4.16.4</ecNumber>
    </submittedName>
</protein>
<dbReference type="Gene3D" id="3.40.710.10">
    <property type="entry name" value="DD-peptidase/beta-lactamase superfamily"/>
    <property type="match status" value="2"/>
</dbReference>
<dbReference type="InterPro" id="IPR012338">
    <property type="entry name" value="Beta-lactam/transpept-like"/>
</dbReference>
<dbReference type="GO" id="GO:0009002">
    <property type="term" value="F:serine-type D-Ala-D-Ala carboxypeptidase activity"/>
    <property type="evidence" value="ECO:0007669"/>
    <property type="project" value="UniProtKB-EC"/>
</dbReference>
<dbReference type="Proteomes" id="UP000238823">
    <property type="component" value="Unassembled WGS sequence"/>
</dbReference>
<keyword evidence="3" id="KW-0121">Carboxypeptidase</keyword>
<sequence>MPRRDDFLVGAGVRGIAGDPLRVPVLRRYSPLFAVFLLSGLLTRAGFAGAARPDEADPVQPEPTAAPIPHSVATLLATDIPADAPQSRSWPALINARLQALVPIQRHTAAATERSLRLRVEAALSGVDGRVAVEIRDLERGEVLLARDADRALNPASNQKLITAIAAVELLGADYRFETKVLREGDALILRGEGDPDLHVRDLHRLAARVASEIELGGIRRLIIDDSVFDGRTLGPGFRSDGPGESYIAPSGALALDYGTVEITTSPGAYLRPAQIHLEPSGAAIELIADTRTEAGSLEVTTRPGADGRTIVEVVGAIPGGHAPISVRRRVADPGLVAGHNFAELLAAHSGGEPLPVARGRASADAALIATHQSATLITVSSSALRYSNNFTAEQILRTLAWRATGEPGTWAAGVELLDRFAARVSPTRADAQRFVNGSGLSHDGRLSPSFLVDVLSLAQRPGSPANALLASFAKAGGEGTLHGRTPHAGARVLAKTGTYAGASSLSGIVRASSDGRNLGFSVLVNGGELDRSRAAQDQVVAALLRL</sequence>
<gene>
    <name evidence="3" type="primary">dac</name>
    <name evidence="3" type="ORF">ENSA7_05890</name>
</gene>